<dbReference type="GO" id="GO:0006429">
    <property type="term" value="P:leucyl-tRNA aminoacylation"/>
    <property type="evidence" value="ECO:0007669"/>
    <property type="project" value="UniProtKB-UniRule"/>
</dbReference>
<dbReference type="Pfam" id="PF09334">
    <property type="entry name" value="tRNA-synt_1g"/>
    <property type="match status" value="1"/>
</dbReference>
<dbReference type="Pfam" id="PF13603">
    <property type="entry name" value="tRNA-synt_1_2"/>
    <property type="match status" value="1"/>
</dbReference>
<keyword evidence="6 9" id="KW-0648">Protein biosynthesis</keyword>
<protein>
    <recommendedName>
        <fullName evidence="9">Leucine--tRNA ligase</fullName>
        <ecNumber evidence="9">6.1.1.4</ecNumber>
    </recommendedName>
    <alternativeName>
        <fullName evidence="9">Leucyl-tRNA synthetase</fullName>
        <shortName evidence="9">LeuRS</shortName>
    </alternativeName>
</protein>
<keyword evidence="2 9" id="KW-0963">Cytoplasm</keyword>
<evidence type="ECO:0000256" key="3">
    <source>
        <dbReference type="ARBA" id="ARBA00022598"/>
    </source>
</evidence>
<feature type="domain" description="Leucyl-tRNA synthetase editing" evidence="14">
    <location>
        <begin position="225"/>
        <end position="410"/>
    </location>
</feature>
<keyword evidence="4 9" id="KW-0547">Nucleotide-binding</keyword>
<dbReference type="Gene3D" id="1.10.730.10">
    <property type="entry name" value="Isoleucyl-tRNA Synthetase, Domain 1"/>
    <property type="match status" value="1"/>
</dbReference>
<dbReference type="Proteomes" id="UP000217265">
    <property type="component" value="Chromosome"/>
</dbReference>
<dbReference type="InterPro" id="IPR002302">
    <property type="entry name" value="Leu-tRNA-ligase"/>
</dbReference>
<dbReference type="RefSeq" id="WP_096054252.1">
    <property type="nucleotide sequence ID" value="NZ_CP023344.1"/>
</dbReference>
<comment type="subcellular location">
    <subcellularLocation>
        <location evidence="9">Cytoplasm</location>
    </subcellularLocation>
</comment>
<organism evidence="15 16">
    <name type="scientific">Nibricoccus aquaticus</name>
    <dbReference type="NCBI Taxonomy" id="2576891"/>
    <lineage>
        <taxon>Bacteria</taxon>
        <taxon>Pseudomonadati</taxon>
        <taxon>Verrucomicrobiota</taxon>
        <taxon>Opitutia</taxon>
        <taxon>Opitutales</taxon>
        <taxon>Opitutaceae</taxon>
        <taxon>Nibricoccus</taxon>
    </lineage>
</organism>
<evidence type="ECO:0000256" key="8">
    <source>
        <dbReference type="ARBA" id="ARBA00047469"/>
    </source>
</evidence>
<evidence type="ECO:0000256" key="1">
    <source>
        <dbReference type="ARBA" id="ARBA00005594"/>
    </source>
</evidence>
<dbReference type="Gene3D" id="3.10.20.590">
    <property type="match status" value="1"/>
</dbReference>
<sequence>MATNSTDYNFAQIEPHWQKIWDEQKTFRTTNDTSKPKFYALDMFPYPSGAGLHIGHPEGYTATDIITRAKRAQGFNVLHPIGWDAFGLPAEQHAVKTGTHPATNTQNNIANFRRQLKALGFAYDWDREVDTTDPTYFRWTQWIFLQLFKRGLAYVDERPVWWCPELRTVLANEEVVDGKSEVGGFPVERRNLRQWVLRITAYAERLLADLKDVDWPDSTKRMQEAWIGRSEGAELLFKLEKENLGDLKVFTTRPDTVFGVTYMVIAPEHPLVDALTTPAQREAVEAYKKKAAAKSDLERTDLAKDKSGVFSGSFALNPANGARVPVWIADYVVMGYGTGAIMAVPAHDERDYEFAVKFQIPVIQVIEPAKHEGNGDGHPKLPYTGDGVLVHSEGYSGLPWEEAKKKITADFTAKGRGKATVNYKLRDWLFSRQRYWGEPFPIVWVTEADYQRAVTARRADLPPQPITYTSEGATWFALPLPATALPLALPDVQSYLPSGNGESPLANVTDWLEIWFNAETGASIPASQPKPAGDAWVRGRRETNTMPQWAGSCWYYLRYLDPKNPAAPASPELLKYWGVPDIYVGGAEHAVLHLLYARFWHKVLFDEGIVPQSEPFKKLFHQGIILGEDGEKMSKSRGNTVSPDDIIKTHGADTLRLYLMFLGPLEAMKPWNPRGIEGVYRFLQKIWRESIAEDGSVNAKVSASAEDSAELSKLLHETIKKVTEDIAALRFNTAISQMMIFANALQKAPSINRASLRSFLQLLAPFAPHFAEELWARLGGTGSVVDAAWPKFDASKLVSTEAKVVVQVNGKKRAELLLPVGTDQAAALAAAQANPDAAPHLTGKAIKRVVFVPGKILNLVVE</sequence>
<accession>A0A290Q2U1</accession>
<feature type="short sequence motif" description="'KMSKS' region" evidence="9">
    <location>
        <begin position="632"/>
        <end position="636"/>
    </location>
</feature>
<dbReference type="SUPFAM" id="SSF52374">
    <property type="entry name" value="Nucleotidylyl transferase"/>
    <property type="match status" value="1"/>
</dbReference>
<dbReference type="AlphaFoldDB" id="A0A290Q2U1"/>
<dbReference type="Pfam" id="PF08264">
    <property type="entry name" value="Anticodon_1"/>
    <property type="match status" value="1"/>
</dbReference>
<dbReference type="FunFam" id="1.10.730.10:FF:000011">
    <property type="entry name" value="Leucine--tRNA ligase chloroplastic/mitochondrial"/>
    <property type="match status" value="1"/>
</dbReference>
<dbReference type="GO" id="GO:0004823">
    <property type="term" value="F:leucine-tRNA ligase activity"/>
    <property type="evidence" value="ECO:0007669"/>
    <property type="project" value="UniProtKB-UniRule"/>
</dbReference>
<dbReference type="InterPro" id="IPR013155">
    <property type="entry name" value="M/V/L/I-tRNA-synth_anticd-bd"/>
</dbReference>
<evidence type="ECO:0000256" key="6">
    <source>
        <dbReference type="ARBA" id="ARBA00022917"/>
    </source>
</evidence>
<comment type="similarity">
    <text evidence="1 9 10">Belongs to the class-I aminoacyl-tRNA synthetase family.</text>
</comment>
<dbReference type="NCBIfam" id="TIGR00396">
    <property type="entry name" value="leuS_bact"/>
    <property type="match status" value="1"/>
</dbReference>
<evidence type="ECO:0000256" key="10">
    <source>
        <dbReference type="RuleBase" id="RU363035"/>
    </source>
</evidence>
<dbReference type="KEGG" id="vbh:CMV30_00760"/>
<reference evidence="15 16" key="1">
    <citation type="submission" date="2017-09" db="EMBL/GenBank/DDBJ databases">
        <title>Complete genome sequence of Verrucomicrobial strain HZ-65, isolated from freshwater.</title>
        <authorList>
            <person name="Choi A."/>
        </authorList>
    </citation>
    <scope>NUCLEOTIDE SEQUENCE [LARGE SCALE GENOMIC DNA]</scope>
    <source>
        <strain evidence="15 16">HZ-65</strain>
    </source>
</reference>
<keyword evidence="7 9" id="KW-0030">Aminoacyl-tRNA synthetase</keyword>
<dbReference type="SUPFAM" id="SSF47323">
    <property type="entry name" value="Anticodon-binding domain of a subclass of class I aminoacyl-tRNA synthetases"/>
    <property type="match status" value="1"/>
</dbReference>
<evidence type="ECO:0000313" key="16">
    <source>
        <dbReference type="Proteomes" id="UP000217265"/>
    </source>
</evidence>
<dbReference type="GO" id="GO:0005829">
    <property type="term" value="C:cytosol"/>
    <property type="evidence" value="ECO:0007669"/>
    <property type="project" value="TreeGrafter"/>
</dbReference>
<proteinExistence type="inferred from homology"/>
<dbReference type="InterPro" id="IPR001412">
    <property type="entry name" value="aa-tRNA-synth_I_CS"/>
</dbReference>
<dbReference type="PANTHER" id="PTHR43740">
    <property type="entry name" value="LEUCYL-TRNA SYNTHETASE"/>
    <property type="match status" value="1"/>
</dbReference>
<dbReference type="CDD" id="cd00812">
    <property type="entry name" value="LeuRS_core"/>
    <property type="match status" value="1"/>
</dbReference>
<evidence type="ECO:0000259" key="14">
    <source>
        <dbReference type="Pfam" id="PF13603"/>
    </source>
</evidence>
<evidence type="ECO:0000256" key="5">
    <source>
        <dbReference type="ARBA" id="ARBA00022840"/>
    </source>
</evidence>
<feature type="domain" description="Methionyl/Leucyl tRNA synthetase" evidence="13">
    <location>
        <begin position="44"/>
        <end position="175"/>
    </location>
</feature>
<feature type="domain" description="Aminoacyl-tRNA synthetase class Ia" evidence="11">
    <location>
        <begin position="610"/>
        <end position="660"/>
    </location>
</feature>
<evidence type="ECO:0000259" key="13">
    <source>
        <dbReference type="Pfam" id="PF09334"/>
    </source>
</evidence>
<dbReference type="Pfam" id="PF00133">
    <property type="entry name" value="tRNA-synt_1"/>
    <property type="match status" value="1"/>
</dbReference>
<dbReference type="GO" id="GO:0005524">
    <property type="term" value="F:ATP binding"/>
    <property type="evidence" value="ECO:0007669"/>
    <property type="project" value="UniProtKB-UniRule"/>
</dbReference>
<dbReference type="InterPro" id="IPR009008">
    <property type="entry name" value="Val/Leu/Ile-tRNA-synth_edit"/>
</dbReference>
<dbReference type="HAMAP" id="MF_00049_B">
    <property type="entry name" value="Leu_tRNA_synth_B"/>
    <property type="match status" value="1"/>
</dbReference>
<dbReference type="FunFam" id="3.40.50.620:FF:000077">
    <property type="entry name" value="Leucine--tRNA ligase"/>
    <property type="match status" value="1"/>
</dbReference>
<evidence type="ECO:0000256" key="4">
    <source>
        <dbReference type="ARBA" id="ARBA00022741"/>
    </source>
</evidence>
<dbReference type="PROSITE" id="PS00178">
    <property type="entry name" value="AA_TRNA_LIGASE_I"/>
    <property type="match status" value="1"/>
</dbReference>
<dbReference type="CDD" id="cd07958">
    <property type="entry name" value="Anticodon_Ia_Leu_BEm"/>
    <property type="match status" value="1"/>
</dbReference>
<keyword evidence="3 9" id="KW-0436">Ligase</keyword>
<dbReference type="Gene3D" id="3.40.50.620">
    <property type="entry name" value="HUPs"/>
    <property type="match status" value="2"/>
</dbReference>
<dbReference type="SUPFAM" id="SSF50677">
    <property type="entry name" value="ValRS/IleRS/LeuRS editing domain"/>
    <property type="match status" value="1"/>
</dbReference>
<dbReference type="InterPro" id="IPR014729">
    <property type="entry name" value="Rossmann-like_a/b/a_fold"/>
</dbReference>
<gene>
    <name evidence="9" type="primary">leuS</name>
    <name evidence="15" type="ORF">CMV30_00760</name>
</gene>
<feature type="domain" description="Methionyl/Valyl/Leucyl/Isoleucyl-tRNA synthetase anticodon-binding" evidence="12">
    <location>
        <begin position="713"/>
        <end position="823"/>
    </location>
</feature>
<dbReference type="EMBL" id="CP023344">
    <property type="protein sequence ID" value="ATC62617.1"/>
    <property type="molecule type" value="Genomic_DNA"/>
</dbReference>
<dbReference type="OrthoDB" id="9810365at2"/>
<keyword evidence="16" id="KW-1185">Reference proteome</keyword>
<comment type="catalytic activity">
    <reaction evidence="8 9">
        <text>tRNA(Leu) + L-leucine + ATP = L-leucyl-tRNA(Leu) + AMP + diphosphate</text>
        <dbReference type="Rhea" id="RHEA:11688"/>
        <dbReference type="Rhea" id="RHEA-COMP:9613"/>
        <dbReference type="Rhea" id="RHEA-COMP:9622"/>
        <dbReference type="ChEBI" id="CHEBI:30616"/>
        <dbReference type="ChEBI" id="CHEBI:33019"/>
        <dbReference type="ChEBI" id="CHEBI:57427"/>
        <dbReference type="ChEBI" id="CHEBI:78442"/>
        <dbReference type="ChEBI" id="CHEBI:78494"/>
        <dbReference type="ChEBI" id="CHEBI:456215"/>
        <dbReference type="EC" id="6.1.1.4"/>
    </reaction>
</comment>
<dbReference type="PRINTS" id="PR00985">
    <property type="entry name" value="TRNASYNTHLEU"/>
</dbReference>
<dbReference type="PANTHER" id="PTHR43740:SF2">
    <property type="entry name" value="LEUCINE--TRNA LIGASE, MITOCHONDRIAL"/>
    <property type="match status" value="1"/>
</dbReference>
<dbReference type="GO" id="GO:0002161">
    <property type="term" value="F:aminoacyl-tRNA deacylase activity"/>
    <property type="evidence" value="ECO:0007669"/>
    <property type="project" value="InterPro"/>
</dbReference>
<evidence type="ECO:0000259" key="11">
    <source>
        <dbReference type="Pfam" id="PF00133"/>
    </source>
</evidence>
<evidence type="ECO:0000256" key="7">
    <source>
        <dbReference type="ARBA" id="ARBA00023146"/>
    </source>
</evidence>
<dbReference type="InterPro" id="IPR009080">
    <property type="entry name" value="tRNAsynth_Ia_anticodon-bd"/>
</dbReference>
<evidence type="ECO:0000256" key="9">
    <source>
        <dbReference type="HAMAP-Rule" id="MF_00049"/>
    </source>
</evidence>
<dbReference type="InterPro" id="IPR015413">
    <property type="entry name" value="Methionyl/Leucyl_tRNA_Synth"/>
</dbReference>
<comment type="caution">
    <text evidence="9">Lacks conserved residue(s) required for the propagation of feature annotation.</text>
</comment>
<evidence type="ECO:0000313" key="15">
    <source>
        <dbReference type="EMBL" id="ATC62617.1"/>
    </source>
</evidence>
<evidence type="ECO:0000256" key="2">
    <source>
        <dbReference type="ARBA" id="ARBA00022490"/>
    </source>
</evidence>
<dbReference type="EC" id="6.1.1.4" evidence="9"/>
<evidence type="ECO:0000259" key="12">
    <source>
        <dbReference type="Pfam" id="PF08264"/>
    </source>
</evidence>
<keyword evidence="5 9" id="KW-0067">ATP-binding</keyword>
<feature type="binding site" evidence="9">
    <location>
        <position position="635"/>
    </location>
    <ligand>
        <name>ATP</name>
        <dbReference type="ChEBI" id="CHEBI:30616"/>
    </ligand>
</feature>
<dbReference type="InterPro" id="IPR025709">
    <property type="entry name" value="Leu_tRNA-synth_edit"/>
</dbReference>
<name>A0A290Q2U1_9BACT</name>
<dbReference type="InterPro" id="IPR002300">
    <property type="entry name" value="aa-tRNA-synth_Ia"/>
</dbReference>